<comment type="caution">
    <text evidence="1">The sequence shown here is derived from an EMBL/GenBank/DDBJ whole genome shotgun (WGS) entry which is preliminary data.</text>
</comment>
<accession>A0A9D0ZJY4</accession>
<gene>
    <name evidence="1" type="ORF">IAA52_02855</name>
</gene>
<dbReference type="Proteomes" id="UP000824260">
    <property type="component" value="Unassembled WGS sequence"/>
</dbReference>
<organism evidence="1 2">
    <name type="scientific">Candidatus Pullichristensenella stercorigallinarum</name>
    <dbReference type="NCBI Taxonomy" id="2840909"/>
    <lineage>
        <taxon>Bacteria</taxon>
        <taxon>Bacillati</taxon>
        <taxon>Bacillota</taxon>
        <taxon>Clostridia</taxon>
        <taxon>Candidatus Pullichristensenella</taxon>
    </lineage>
</organism>
<dbReference type="AlphaFoldDB" id="A0A9D0ZJY4"/>
<evidence type="ECO:0000313" key="2">
    <source>
        <dbReference type="Proteomes" id="UP000824260"/>
    </source>
</evidence>
<proteinExistence type="predicted"/>
<reference evidence="1" key="1">
    <citation type="submission" date="2020-10" db="EMBL/GenBank/DDBJ databases">
        <authorList>
            <person name="Gilroy R."/>
        </authorList>
    </citation>
    <scope>NUCLEOTIDE SEQUENCE</scope>
    <source>
        <strain evidence="1">ChiSjej6B24-2974</strain>
    </source>
</reference>
<name>A0A9D0ZJY4_9FIRM</name>
<dbReference type="EMBL" id="DVFZ01000032">
    <property type="protein sequence ID" value="HIQ82023.1"/>
    <property type="molecule type" value="Genomic_DNA"/>
</dbReference>
<reference evidence="1" key="2">
    <citation type="journal article" date="2021" name="PeerJ">
        <title>Extensive microbial diversity within the chicken gut microbiome revealed by metagenomics and culture.</title>
        <authorList>
            <person name="Gilroy R."/>
            <person name="Ravi A."/>
            <person name="Getino M."/>
            <person name="Pursley I."/>
            <person name="Horton D.L."/>
            <person name="Alikhan N.F."/>
            <person name="Baker D."/>
            <person name="Gharbi K."/>
            <person name="Hall N."/>
            <person name="Watson M."/>
            <person name="Adriaenssens E.M."/>
            <person name="Foster-Nyarko E."/>
            <person name="Jarju S."/>
            <person name="Secka A."/>
            <person name="Antonio M."/>
            <person name="Oren A."/>
            <person name="Chaudhuri R.R."/>
            <person name="La Ragione R."/>
            <person name="Hildebrand F."/>
            <person name="Pallen M.J."/>
        </authorList>
    </citation>
    <scope>NUCLEOTIDE SEQUENCE</scope>
    <source>
        <strain evidence="1">ChiSjej6B24-2974</strain>
    </source>
</reference>
<evidence type="ECO:0000313" key="1">
    <source>
        <dbReference type="EMBL" id="HIQ82023.1"/>
    </source>
</evidence>
<protein>
    <submittedName>
        <fullName evidence="1">Uncharacterized protein</fullName>
    </submittedName>
</protein>
<sequence length="139" mass="15296">MLSATAFFSSHAFRAQALPCLWFFRRYAKSAVQKRTTMAASLFRTECDALLQRFAQGFQPALNFHDNATKPAVSALPLQSYGRSPLASAAMALRFAIAVVRLCRLHKSGEIPTARAHPHTFSIFSSHQAAKKLAKSIKG</sequence>